<protein>
    <submittedName>
        <fullName evidence="1">GlcNAc-PI de-N-acetylase family protein</fullName>
    </submittedName>
</protein>
<dbReference type="GO" id="GO:0016811">
    <property type="term" value="F:hydrolase activity, acting on carbon-nitrogen (but not peptide) bonds, in linear amides"/>
    <property type="evidence" value="ECO:0007669"/>
    <property type="project" value="TreeGrafter"/>
</dbReference>
<evidence type="ECO:0000313" key="1">
    <source>
        <dbReference type="EMBL" id="EXZ71950.1"/>
    </source>
</evidence>
<dbReference type="Pfam" id="PF02585">
    <property type="entry name" value="PIG-L"/>
    <property type="match status" value="1"/>
</dbReference>
<dbReference type="Proteomes" id="UP000020938">
    <property type="component" value="Unassembled WGS sequence"/>
</dbReference>
<dbReference type="SUPFAM" id="SSF102588">
    <property type="entry name" value="LmbE-like"/>
    <property type="match status" value="1"/>
</dbReference>
<organism evidence="1 2">
    <name type="scientific">Bacteroides fragilis str. 3976T8</name>
    <dbReference type="NCBI Taxonomy" id="1339314"/>
    <lineage>
        <taxon>Bacteria</taxon>
        <taxon>Pseudomonadati</taxon>
        <taxon>Bacteroidota</taxon>
        <taxon>Bacteroidia</taxon>
        <taxon>Bacteroidales</taxon>
        <taxon>Bacteroidaceae</taxon>
        <taxon>Bacteroides</taxon>
    </lineage>
</organism>
<evidence type="ECO:0000313" key="2">
    <source>
        <dbReference type="Proteomes" id="UP000020938"/>
    </source>
</evidence>
<comment type="caution">
    <text evidence="1">The sequence shown here is derived from an EMBL/GenBank/DDBJ whole genome shotgun (WGS) entry which is preliminary data.</text>
</comment>
<dbReference type="EMBL" id="JGDS01000062">
    <property type="protein sequence ID" value="EXZ71950.1"/>
    <property type="molecule type" value="Genomic_DNA"/>
</dbReference>
<dbReference type="PATRIC" id="fig|1339314.3.peg.3684"/>
<sequence length="225" mass="25356">MNNILVIAPHADDELLGCGATIVKKIANGDNVYVLVMTNAHIGAPELFSEDNINTVRTEAQKAHAFLGIKETVFLDFPAPKLDQQPSYLMSIEISKVIQKFQIDTVYIPHRGDIHKDHKMVFDAVLVAVRPRNNYTVKKVLAYETLSETEWGNPVASDMFIPTYFEEVNELYFEKKLKALSFFHSQMALFPASRSLEAVDALSKYRGATISKMRAEAFMVVRIIS</sequence>
<gene>
    <name evidence="1" type="ORF">M123_3533</name>
</gene>
<dbReference type="PANTHER" id="PTHR12993">
    <property type="entry name" value="N-ACETYLGLUCOSAMINYL-PHOSPHATIDYLINOSITOL DE-N-ACETYLASE-RELATED"/>
    <property type="match status" value="1"/>
</dbReference>
<dbReference type="InterPro" id="IPR024078">
    <property type="entry name" value="LmbE-like_dom_sf"/>
</dbReference>
<proteinExistence type="predicted"/>
<dbReference type="Gene3D" id="3.40.50.10320">
    <property type="entry name" value="LmbE-like"/>
    <property type="match status" value="1"/>
</dbReference>
<dbReference type="RefSeq" id="WP_032598738.1">
    <property type="nucleotide sequence ID" value="NZ_JGDS01000062.1"/>
</dbReference>
<dbReference type="PANTHER" id="PTHR12993:SF30">
    <property type="entry name" value="N-ACETYL-ALPHA-D-GLUCOSAMINYL L-MALATE DEACETYLASE 1"/>
    <property type="match status" value="1"/>
</dbReference>
<name>A0A016AKN3_BACFG</name>
<dbReference type="InterPro" id="IPR003737">
    <property type="entry name" value="GlcNAc_PI_deacetylase-related"/>
</dbReference>
<dbReference type="AlphaFoldDB" id="A0A016AKN3"/>
<accession>A0A016AKN3</accession>
<reference evidence="1 2" key="1">
    <citation type="submission" date="2014-02" db="EMBL/GenBank/DDBJ databases">
        <authorList>
            <person name="Sears C."/>
            <person name="Carroll K."/>
            <person name="Sack B.R."/>
            <person name="Qadri F."/>
            <person name="Myers L.L."/>
            <person name="Chung G.-T."/>
            <person name="Escheverria P."/>
            <person name="Fraser C.M."/>
            <person name="Sadzewicz L."/>
            <person name="Shefchek K.A."/>
            <person name="Tallon L."/>
            <person name="Das S.P."/>
            <person name="Daugherty S."/>
            <person name="Mongodin E.F."/>
        </authorList>
    </citation>
    <scope>NUCLEOTIDE SEQUENCE [LARGE SCALE GENOMIC DNA]</scope>
    <source>
        <strain evidence="1 2">3976T8</strain>
    </source>
</reference>